<evidence type="ECO:0000313" key="2">
    <source>
        <dbReference type="EMBL" id="MCU6763404.1"/>
    </source>
</evidence>
<dbReference type="PANTHER" id="PTHR42760">
    <property type="entry name" value="SHORT-CHAIN DEHYDROGENASES/REDUCTASES FAMILY MEMBER"/>
    <property type="match status" value="1"/>
</dbReference>
<keyword evidence="3" id="KW-1185">Reference proteome</keyword>
<proteinExistence type="inferred from homology"/>
<dbReference type="RefSeq" id="WP_158426050.1">
    <property type="nucleotide sequence ID" value="NZ_JAOQJQ010000007.1"/>
</dbReference>
<evidence type="ECO:0000313" key="3">
    <source>
        <dbReference type="Proteomes" id="UP001652442"/>
    </source>
</evidence>
<dbReference type="InterPro" id="IPR020904">
    <property type="entry name" value="Sc_DH/Rdtase_CS"/>
</dbReference>
<sequence length="253" mass="27109">MGLLEGKTAVITGANSGIGKKTAIMFANEGANVVLAARRLEKLKEVEAEIVKNGGRAISVQGDVSVKEDCEKIADTAFQFFGAVDILVNNAGMADKHRPITRCSDEWWKEICQVNQDSVFYMTRAALKYMENQSLASIVNVSSIGGVFANSGIAYSATKAAVIAMTKNVAIQFAGKGIRCNAVCPGPTPTPLNTPEQLATFDKEFADLCSEHMYMQVPEASVEDQANAILYFSSDMSKAVTGQVLVVDYGCTL</sequence>
<evidence type="ECO:0000256" key="1">
    <source>
        <dbReference type="ARBA" id="ARBA00006484"/>
    </source>
</evidence>
<dbReference type="InterPro" id="IPR036291">
    <property type="entry name" value="NAD(P)-bd_dom_sf"/>
</dbReference>
<dbReference type="PROSITE" id="PS00061">
    <property type="entry name" value="ADH_SHORT"/>
    <property type="match status" value="1"/>
</dbReference>
<dbReference type="PRINTS" id="PR00081">
    <property type="entry name" value="GDHRDH"/>
</dbReference>
<comment type="similarity">
    <text evidence="1">Belongs to the short-chain dehydrogenases/reductases (SDR) family.</text>
</comment>
<gene>
    <name evidence="2" type="ORF">OCV88_13905</name>
</gene>
<dbReference type="PRINTS" id="PR00080">
    <property type="entry name" value="SDRFAMILY"/>
</dbReference>
<reference evidence="2 3" key="1">
    <citation type="journal article" date="2021" name="ISME Commun">
        <title>Automated analysis of genomic sequences facilitates high-throughput and comprehensive description of bacteria.</title>
        <authorList>
            <person name="Hitch T.C.A."/>
        </authorList>
    </citation>
    <scope>NUCLEOTIDE SEQUENCE [LARGE SCALE GENOMIC DNA]</scope>
    <source>
        <strain evidence="2 3">Sanger_109</strain>
    </source>
</reference>
<protein>
    <submittedName>
        <fullName evidence="2">SDR family oxidoreductase</fullName>
    </submittedName>
</protein>
<accession>A0ABT2TME8</accession>
<dbReference type="SUPFAM" id="SSF51735">
    <property type="entry name" value="NAD(P)-binding Rossmann-fold domains"/>
    <property type="match status" value="1"/>
</dbReference>
<dbReference type="Pfam" id="PF13561">
    <property type="entry name" value="adh_short_C2"/>
    <property type="match status" value="1"/>
</dbReference>
<dbReference type="InterPro" id="IPR002347">
    <property type="entry name" value="SDR_fam"/>
</dbReference>
<dbReference type="EMBL" id="JAOQJQ010000007">
    <property type="protein sequence ID" value="MCU6763404.1"/>
    <property type="molecule type" value="Genomic_DNA"/>
</dbReference>
<dbReference type="Proteomes" id="UP001652442">
    <property type="component" value="Unassembled WGS sequence"/>
</dbReference>
<comment type="caution">
    <text evidence="2">The sequence shown here is derived from an EMBL/GenBank/DDBJ whole genome shotgun (WGS) entry which is preliminary data.</text>
</comment>
<dbReference type="Gene3D" id="3.40.50.720">
    <property type="entry name" value="NAD(P)-binding Rossmann-like Domain"/>
    <property type="match status" value="1"/>
</dbReference>
<dbReference type="CDD" id="cd05233">
    <property type="entry name" value="SDR_c"/>
    <property type="match status" value="1"/>
</dbReference>
<organism evidence="2 3">
    <name type="scientific">Brotonthovivens ammoniilytica</name>
    <dbReference type="NCBI Taxonomy" id="2981725"/>
    <lineage>
        <taxon>Bacteria</taxon>
        <taxon>Bacillati</taxon>
        <taxon>Bacillota</taxon>
        <taxon>Clostridia</taxon>
        <taxon>Lachnospirales</taxon>
        <taxon>Lachnospiraceae</taxon>
        <taxon>Brotonthovivens</taxon>
    </lineage>
</organism>
<name>A0ABT2TME8_9FIRM</name>